<dbReference type="KEGG" id="ffu:CLAFUR5_05100"/>
<proteinExistence type="predicted"/>
<dbReference type="RefSeq" id="XP_047760395.1">
    <property type="nucleotide sequence ID" value="XM_047904248.1"/>
</dbReference>
<name>A0A9Q8LF20_PASFU</name>
<gene>
    <name evidence="1" type="ORF">CLAFUR5_05100</name>
</gene>
<evidence type="ECO:0000313" key="1">
    <source>
        <dbReference type="EMBL" id="UJO16029.1"/>
    </source>
</evidence>
<organism evidence="1 2">
    <name type="scientific">Passalora fulva</name>
    <name type="common">Tomato leaf mold</name>
    <name type="synonym">Cladosporium fulvum</name>
    <dbReference type="NCBI Taxonomy" id="5499"/>
    <lineage>
        <taxon>Eukaryota</taxon>
        <taxon>Fungi</taxon>
        <taxon>Dikarya</taxon>
        <taxon>Ascomycota</taxon>
        <taxon>Pezizomycotina</taxon>
        <taxon>Dothideomycetes</taxon>
        <taxon>Dothideomycetidae</taxon>
        <taxon>Mycosphaerellales</taxon>
        <taxon>Mycosphaerellaceae</taxon>
        <taxon>Fulvia</taxon>
    </lineage>
</organism>
<dbReference type="AlphaFoldDB" id="A0A9Q8LF20"/>
<dbReference type="Proteomes" id="UP000756132">
    <property type="component" value="Chromosome 4"/>
</dbReference>
<evidence type="ECO:0000313" key="2">
    <source>
        <dbReference type="Proteomes" id="UP000756132"/>
    </source>
</evidence>
<dbReference type="GeneID" id="71984978"/>
<sequence>MVESFHTGDPCDALGEDSSFRCSQVLAAHVYATAEKYQVPDLKELALEKSKEAADPDNKLDMAIAARLVYEDILLPEHDGKLHGATLDLWIASQLDATDRDFLLSTLTDAPTLTADPILRLLADRIYCLATMTLTETEAGRLAVKSDVLERFWSMA</sequence>
<accession>A0A9Q8LF20</accession>
<reference evidence="1" key="2">
    <citation type="journal article" date="2022" name="Microb. Genom.">
        <title>A chromosome-scale genome assembly of the tomato pathogen Cladosporium fulvum reveals a compartmentalized genome architecture and the presence of a dispensable chromosome.</title>
        <authorList>
            <person name="Zaccaron A.Z."/>
            <person name="Chen L.H."/>
            <person name="Samaras A."/>
            <person name="Stergiopoulos I."/>
        </authorList>
    </citation>
    <scope>NUCLEOTIDE SEQUENCE</scope>
    <source>
        <strain evidence="1">Race5_Kim</strain>
    </source>
</reference>
<reference evidence="1" key="1">
    <citation type="submission" date="2021-12" db="EMBL/GenBank/DDBJ databases">
        <authorList>
            <person name="Zaccaron A."/>
            <person name="Stergiopoulos I."/>
        </authorList>
    </citation>
    <scope>NUCLEOTIDE SEQUENCE</scope>
    <source>
        <strain evidence="1">Race5_Kim</strain>
    </source>
</reference>
<protein>
    <submittedName>
        <fullName evidence="1">Uncharacterized protein</fullName>
    </submittedName>
</protein>
<keyword evidence="2" id="KW-1185">Reference proteome</keyword>
<dbReference type="EMBL" id="CP090166">
    <property type="protein sequence ID" value="UJO16029.1"/>
    <property type="molecule type" value="Genomic_DNA"/>
</dbReference>